<sequence>EPNKMSTGGKIMILKKIQEVFILVNRGVGRNIREAK</sequence>
<organism evidence="1">
    <name type="scientific">marine sediment metagenome</name>
    <dbReference type="NCBI Taxonomy" id="412755"/>
    <lineage>
        <taxon>unclassified sequences</taxon>
        <taxon>metagenomes</taxon>
        <taxon>ecological metagenomes</taxon>
    </lineage>
</organism>
<accession>X0X4I5</accession>
<dbReference type="EMBL" id="BARS01045334">
    <property type="protein sequence ID" value="GAG31538.1"/>
    <property type="molecule type" value="Genomic_DNA"/>
</dbReference>
<protein>
    <submittedName>
        <fullName evidence="1">Uncharacterized protein</fullName>
    </submittedName>
</protein>
<gene>
    <name evidence="1" type="ORF">S01H1_68365</name>
</gene>
<comment type="caution">
    <text evidence="1">The sequence shown here is derived from an EMBL/GenBank/DDBJ whole genome shotgun (WGS) entry which is preliminary data.</text>
</comment>
<reference evidence="1" key="1">
    <citation type="journal article" date="2014" name="Front. Microbiol.">
        <title>High frequency of phylogenetically diverse reductive dehalogenase-homologous genes in deep subseafloor sedimentary metagenomes.</title>
        <authorList>
            <person name="Kawai M."/>
            <person name="Futagami T."/>
            <person name="Toyoda A."/>
            <person name="Takaki Y."/>
            <person name="Nishi S."/>
            <person name="Hori S."/>
            <person name="Arai W."/>
            <person name="Tsubouchi T."/>
            <person name="Morono Y."/>
            <person name="Uchiyama I."/>
            <person name="Ito T."/>
            <person name="Fujiyama A."/>
            <person name="Inagaki F."/>
            <person name="Takami H."/>
        </authorList>
    </citation>
    <scope>NUCLEOTIDE SEQUENCE</scope>
    <source>
        <strain evidence="1">Expedition CK06-06</strain>
    </source>
</reference>
<name>X0X4I5_9ZZZZ</name>
<evidence type="ECO:0000313" key="1">
    <source>
        <dbReference type="EMBL" id="GAG31538.1"/>
    </source>
</evidence>
<feature type="non-terminal residue" evidence="1">
    <location>
        <position position="1"/>
    </location>
</feature>
<dbReference type="AlphaFoldDB" id="X0X4I5"/>
<proteinExistence type="predicted"/>